<dbReference type="Pfam" id="PF12974">
    <property type="entry name" value="Phosphonate-bd"/>
    <property type="match status" value="1"/>
</dbReference>
<dbReference type="RefSeq" id="WP_183635746.1">
    <property type="nucleotide sequence ID" value="NZ_BAABLE010000005.1"/>
</dbReference>
<dbReference type="Proteomes" id="UP000561045">
    <property type="component" value="Unassembled WGS sequence"/>
</dbReference>
<dbReference type="Gene3D" id="3.40.190.10">
    <property type="entry name" value="Periplasmic binding protein-like II"/>
    <property type="match status" value="2"/>
</dbReference>
<dbReference type="PANTHER" id="PTHR35841">
    <property type="entry name" value="PHOSPHONATES-BINDING PERIPLASMIC PROTEIN"/>
    <property type="match status" value="1"/>
</dbReference>
<keyword evidence="1" id="KW-0732">Signal</keyword>
<organism evidence="2 3">
    <name type="scientific">Niveibacterium umoris</name>
    <dbReference type="NCBI Taxonomy" id="1193620"/>
    <lineage>
        <taxon>Bacteria</taxon>
        <taxon>Pseudomonadati</taxon>
        <taxon>Pseudomonadota</taxon>
        <taxon>Betaproteobacteria</taxon>
        <taxon>Rhodocyclales</taxon>
        <taxon>Rhodocyclaceae</taxon>
        <taxon>Niveibacterium</taxon>
    </lineage>
</organism>
<keyword evidence="3" id="KW-1185">Reference proteome</keyword>
<evidence type="ECO:0000313" key="3">
    <source>
        <dbReference type="Proteomes" id="UP000561045"/>
    </source>
</evidence>
<dbReference type="PANTHER" id="PTHR35841:SF1">
    <property type="entry name" value="PHOSPHONATES-BINDING PERIPLASMIC PROTEIN"/>
    <property type="match status" value="1"/>
</dbReference>
<accession>A0A840BTZ1</accession>
<reference evidence="2 3" key="1">
    <citation type="submission" date="2020-08" db="EMBL/GenBank/DDBJ databases">
        <title>Genomic Encyclopedia of Type Strains, Phase IV (KMG-IV): sequencing the most valuable type-strain genomes for metagenomic binning, comparative biology and taxonomic classification.</title>
        <authorList>
            <person name="Goeker M."/>
        </authorList>
    </citation>
    <scope>NUCLEOTIDE SEQUENCE [LARGE SCALE GENOMIC DNA]</scope>
    <source>
        <strain evidence="2 3">DSM 106739</strain>
    </source>
</reference>
<comment type="caution">
    <text evidence="2">The sequence shown here is derived from an EMBL/GenBank/DDBJ whole genome shotgun (WGS) entry which is preliminary data.</text>
</comment>
<evidence type="ECO:0000313" key="2">
    <source>
        <dbReference type="EMBL" id="MBB4013827.1"/>
    </source>
</evidence>
<evidence type="ECO:0000256" key="1">
    <source>
        <dbReference type="SAM" id="SignalP"/>
    </source>
</evidence>
<dbReference type="SUPFAM" id="SSF53850">
    <property type="entry name" value="Periplasmic binding protein-like II"/>
    <property type="match status" value="1"/>
</dbReference>
<dbReference type="EMBL" id="JACIET010000002">
    <property type="protein sequence ID" value="MBB4013827.1"/>
    <property type="molecule type" value="Genomic_DNA"/>
</dbReference>
<feature type="signal peptide" evidence="1">
    <location>
        <begin position="1"/>
        <end position="20"/>
    </location>
</feature>
<protein>
    <submittedName>
        <fullName evidence="2">Phosphonate transport system substrate-binding protein</fullName>
    </submittedName>
</protein>
<sequence length="278" mass="30291">MLRCLLALLALCFGTASVRAADAQGYRFSPVNQHSVPVTASLWNPILDYVSRKSGVPLSLKIGRTSADTTSYVLAQEVDFAFTNHLFSPEREKLGWRVFARRDDPLVHGVIAVPADSPVKQLADLAGKEVAFPGPEAFIAYKNPYAQLLQRKIAVKVVFAGNTDGSLVQLDSGKVAAVGANQQLLDGWARREGRQYRILWTSDPYPDLALMVSPRVVPKDAAAVAAAFIGMSENPEGQAVLKAAAEAAKLPPFRFVSATGAEYEPYRRFYRDAPAELR</sequence>
<dbReference type="AlphaFoldDB" id="A0A840BTZ1"/>
<name>A0A840BTZ1_9RHOO</name>
<gene>
    <name evidence="2" type="ORF">GGR36_003173</name>
</gene>
<proteinExistence type="predicted"/>
<feature type="chain" id="PRO_5032703748" evidence="1">
    <location>
        <begin position="21"/>
        <end position="278"/>
    </location>
</feature>